<keyword evidence="4 5" id="KW-0274">FAD</keyword>
<evidence type="ECO:0000256" key="5">
    <source>
        <dbReference type="PIRSR" id="PIRSR000137-2"/>
    </source>
</evidence>
<evidence type="ECO:0000256" key="2">
    <source>
        <dbReference type="ARBA" id="ARBA00010790"/>
    </source>
</evidence>
<dbReference type="PANTHER" id="PTHR11552">
    <property type="entry name" value="GLUCOSE-METHANOL-CHOLINE GMC OXIDOREDUCTASE"/>
    <property type="match status" value="1"/>
</dbReference>
<dbReference type="GO" id="GO:0016614">
    <property type="term" value="F:oxidoreductase activity, acting on CH-OH group of donors"/>
    <property type="evidence" value="ECO:0007669"/>
    <property type="project" value="InterPro"/>
</dbReference>
<dbReference type="EMBL" id="LDAU01000151">
    <property type="protein sequence ID" value="KRX02836.1"/>
    <property type="molecule type" value="Genomic_DNA"/>
</dbReference>
<dbReference type="Pfam" id="PF00732">
    <property type="entry name" value="GMC_oxred_N"/>
    <property type="match status" value="1"/>
</dbReference>
<dbReference type="Pfam" id="PF05199">
    <property type="entry name" value="GMC_oxred_C"/>
    <property type="match status" value="1"/>
</dbReference>
<name>A0A0V0QKU0_PSEPJ</name>
<evidence type="ECO:0000313" key="7">
    <source>
        <dbReference type="EMBL" id="KRX02836.1"/>
    </source>
</evidence>
<feature type="binding site" evidence="5">
    <location>
        <position position="90"/>
    </location>
    <ligand>
        <name>FAD</name>
        <dbReference type="ChEBI" id="CHEBI:57692"/>
    </ligand>
</feature>
<evidence type="ECO:0000256" key="1">
    <source>
        <dbReference type="ARBA" id="ARBA00001974"/>
    </source>
</evidence>
<evidence type="ECO:0000256" key="4">
    <source>
        <dbReference type="ARBA" id="ARBA00022827"/>
    </source>
</evidence>
<dbReference type="InterPro" id="IPR012132">
    <property type="entry name" value="GMC_OxRdtase"/>
</dbReference>
<gene>
    <name evidence="7" type="ORF">PPERSA_04039</name>
</gene>
<accession>A0A0V0QKU0</accession>
<keyword evidence="8" id="KW-1185">Reference proteome</keyword>
<protein>
    <recommendedName>
        <fullName evidence="6">Glucose-methanol-choline oxidoreductase N-terminal domain-containing protein</fullName>
    </recommendedName>
</protein>
<comment type="caution">
    <text evidence="7">The sequence shown here is derived from an EMBL/GenBank/DDBJ whole genome shotgun (WGS) entry which is preliminary data.</text>
</comment>
<dbReference type="SUPFAM" id="SSF54373">
    <property type="entry name" value="FAD-linked reductases, C-terminal domain"/>
    <property type="match status" value="1"/>
</dbReference>
<dbReference type="InterPro" id="IPR000172">
    <property type="entry name" value="GMC_OxRdtase_N"/>
</dbReference>
<dbReference type="PIRSF" id="PIRSF000137">
    <property type="entry name" value="Alcohol_oxidase"/>
    <property type="match status" value="1"/>
</dbReference>
<dbReference type="PROSITE" id="PS51257">
    <property type="entry name" value="PROKAR_LIPOPROTEIN"/>
    <property type="match status" value="1"/>
</dbReference>
<dbReference type="OrthoDB" id="409726at2759"/>
<dbReference type="GO" id="GO:0050660">
    <property type="term" value="F:flavin adenine dinucleotide binding"/>
    <property type="evidence" value="ECO:0007669"/>
    <property type="project" value="InterPro"/>
</dbReference>
<comment type="cofactor">
    <cofactor evidence="1 5">
        <name>FAD</name>
        <dbReference type="ChEBI" id="CHEBI:57692"/>
    </cofactor>
</comment>
<proteinExistence type="inferred from homology"/>
<reference evidence="7 8" key="1">
    <citation type="journal article" date="2015" name="Sci. Rep.">
        <title>Genome of the facultative scuticociliatosis pathogen Pseudocohnilembus persalinus provides insight into its virulence through horizontal gene transfer.</title>
        <authorList>
            <person name="Xiong J."/>
            <person name="Wang G."/>
            <person name="Cheng J."/>
            <person name="Tian M."/>
            <person name="Pan X."/>
            <person name="Warren A."/>
            <person name="Jiang C."/>
            <person name="Yuan D."/>
            <person name="Miao W."/>
        </authorList>
    </citation>
    <scope>NUCLEOTIDE SEQUENCE [LARGE SCALE GENOMIC DNA]</scope>
    <source>
        <strain evidence="7">36N120E</strain>
    </source>
</reference>
<dbReference type="OMA" id="NYPWIHI"/>
<sequence length="544" mass="61064">MKMKKKFDIVIVGGGSAGCTLANRLSKNKNLQIALIESGPPDKSHLIQTPTGIGLLIGGHVKKYVWPNYETVPEKYLTNQPSIYQVRGKVLGGCSSINAMIYKRGFKYDYDNWQKMGNKNWSFDDVLPHFKRTECNDTIQNEFHGKEGELNVTSQDYVHPLTQQFIQSGKQGGLQEVQDFNQPEIPDCVGLYQRTCKQGQRFSAAKAFLDPIVGVRPNLHVYTDLHTEKINLEGKRATGVSVIDSKKNKFILEADQEVIISAGAINSPQLLQLSGIGRKEDLEAVGIDCKHNLPGVGYNLHDHPDVVWGLHGKNSLSPLSLHPKYTLYQIQQLILYAKQKKGIFSSNIAESGAFFKSQENIECPDIQIHFLPTIVSDHNRNLMKIVGLNGFSFHIALLRPQSRGSVKLRSKNPFDAPLIQHNYMKEKQDLNNLVEGTHKLFSIFKDSKLYTDNVKKMDYFTDKSQLSDREEINKTDTIYHPVGSCKMGIDDMAVTNPENLEVYGIQGLRVIDASIMPQIVSGNTNAPTIMIADKISDVINKKYE</sequence>
<evidence type="ECO:0000256" key="3">
    <source>
        <dbReference type="ARBA" id="ARBA00022630"/>
    </source>
</evidence>
<dbReference type="PROSITE" id="PS00624">
    <property type="entry name" value="GMC_OXRED_2"/>
    <property type="match status" value="1"/>
</dbReference>
<organism evidence="7 8">
    <name type="scientific">Pseudocohnilembus persalinus</name>
    <name type="common">Ciliate</name>
    <dbReference type="NCBI Taxonomy" id="266149"/>
    <lineage>
        <taxon>Eukaryota</taxon>
        <taxon>Sar</taxon>
        <taxon>Alveolata</taxon>
        <taxon>Ciliophora</taxon>
        <taxon>Intramacronucleata</taxon>
        <taxon>Oligohymenophorea</taxon>
        <taxon>Scuticociliatia</taxon>
        <taxon>Philasterida</taxon>
        <taxon>Pseudocohnilembidae</taxon>
        <taxon>Pseudocohnilembus</taxon>
    </lineage>
</organism>
<feature type="domain" description="Glucose-methanol-choline oxidoreductase N-terminal" evidence="6">
    <location>
        <begin position="263"/>
        <end position="277"/>
    </location>
</feature>
<evidence type="ECO:0000313" key="8">
    <source>
        <dbReference type="Proteomes" id="UP000054937"/>
    </source>
</evidence>
<dbReference type="Gene3D" id="3.50.50.60">
    <property type="entry name" value="FAD/NAD(P)-binding domain"/>
    <property type="match status" value="1"/>
</dbReference>
<dbReference type="InterPro" id="IPR007867">
    <property type="entry name" value="GMC_OxRtase_C"/>
</dbReference>
<dbReference type="InterPro" id="IPR036188">
    <property type="entry name" value="FAD/NAD-bd_sf"/>
</dbReference>
<dbReference type="Gene3D" id="3.30.560.10">
    <property type="entry name" value="Glucose Oxidase, domain 3"/>
    <property type="match status" value="1"/>
</dbReference>
<comment type="similarity">
    <text evidence="2">Belongs to the GMC oxidoreductase family.</text>
</comment>
<dbReference type="PANTHER" id="PTHR11552:SF147">
    <property type="entry name" value="CHOLINE DEHYDROGENASE, MITOCHONDRIAL"/>
    <property type="match status" value="1"/>
</dbReference>
<dbReference type="InParanoid" id="A0A0V0QKU0"/>
<keyword evidence="3" id="KW-0285">Flavoprotein</keyword>
<dbReference type="Proteomes" id="UP000054937">
    <property type="component" value="Unassembled WGS sequence"/>
</dbReference>
<dbReference type="SUPFAM" id="SSF51905">
    <property type="entry name" value="FAD/NAD(P)-binding domain"/>
    <property type="match status" value="1"/>
</dbReference>
<evidence type="ECO:0000259" key="6">
    <source>
        <dbReference type="PROSITE" id="PS00624"/>
    </source>
</evidence>
<dbReference type="AlphaFoldDB" id="A0A0V0QKU0"/>